<dbReference type="Proteomes" id="UP001056778">
    <property type="component" value="Chromosome 9"/>
</dbReference>
<name>A0ACB9SHG4_HOLOL</name>
<accession>A0ACB9SHG4</accession>
<evidence type="ECO:0000313" key="2">
    <source>
        <dbReference type="Proteomes" id="UP001056778"/>
    </source>
</evidence>
<comment type="caution">
    <text evidence="1">The sequence shown here is derived from an EMBL/GenBank/DDBJ whole genome shotgun (WGS) entry which is preliminary data.</text>
</comment>
<proteinExistence type="predicted"/>
<keyword evidence="2" id="KW-1185">Reference proteome</keyword>
<evidence type="ECO:0000313" key="1">
    <source>
        <dbReference type="EMBL" id="KAI4454568.1"/>
    </source>
</evidence>
<protein>
    <submittedName>
        <fullName evidence="1">T complex protein 10</fullName>
    </submittedName>
</protein>
<reference evidence="1" key="1">
    <citation type="submission" date="2022-04" db="EMBL/GenBank/DDBJ databases">
        <title>Chromosome-scale genome assembly of Holotrichia oblita Faldermann.</title>
        <authorList>
            <person name="Rongchong L."/>
        </authorList>
    </citation>
    <scope>NUCLEOTIDE SEQUENCE</scope>
    <source>
        <strain evidence="1">81SQS9</strain>
    </source>
</reference>
<sequence>MSLTPSSLLARLEELKKWQEKQQERLSQQSSRFENTPSNYDTIQGLSQFDSSIEFSKSNLKQTSRPVLNEKDPNQESTTVEMQKPSVNMSLRQRDRIDRSSPNNDENNIVKPKRPFLKRGSGLVRFKMNPGDQKRPFNKVAGRKSHMKNSVTTSNPYNISVADQNIEFEVTPLKRPDINVKAVWFKVDDYDSVRGSTTVINDTEILAKKTISQINELAAQKLEIPSKSAQIHFNMINEEMKLPSNIEKNLFVPVEVAESRNSPQSELPNKIPSEQTLYERQLEKELLIFEALEEKAMNSSFCSTNSSILHILSSTPNKIKHLSSIKNINDDKNEKQPLMSTNIIEEIEDNKLTEVQSAPALQGKFPGCNELDKVNSLESSVTSEDFQEEFLEKVNFKDDVPWSDVNIYTRENSSLSSISAKSGKSSQAEDTLVSDIEHLENNVEKGETRRENDVEDGKEILAKKLKELNDEIQNFRKENAKLQKFKLELEKQERELKKEKKAFEKYVKEVHNKTTRKEREEIAALKEEVANLKEAAKLKETRNATSQARLRNQLKSFEKEIASLREELENLRKRNAKLLSTQQFSKKTTETKMLHEINKNLSKLAKDAKVNEKLKKVENSIEQKKVLINSLENDVDSVRKTLGKNDNDEFFYGQDRDNTKTKKNEQEISPNSHNNYETYLNRYEAMLDNHSSKEKHDNHEDDAKSDGSIERNYEMVFGENTTPKDTTNSVREVILANGSQEVTYPNGNIKTISPDGNFICMKYYNGDIKETKLLEGIIKYYYAENQSWQTTTADGTEIIEFSNGQVEKKLKDGTTEVKFPNGVLRVAKRDGSETISYPDKTRVEIGVDGEKIIHLPNGQKEIHNSEHMRREYPDGTVKTLYPDGVQETRYCNGRIRIKDKSGNLLLDSHANNT</sequence>
<organism evidence="1 2">
    <name type="scientific">Holotrichia oblita</name>
    <name type="common">Chafer beetle</name>
    <dbReference type="NCBI Taxonomy" id="644536"/>
    <lineage>
        <taxon>Eukaryota</taxon>
        <taxon>Metazoa</taxon>
        <taxon>Ecdysozoa</taxon>
        <taxon>Arthropoda</taxon>
        <taxon>Hexapoda</taxon>
        <taxon>Insecta</taxon>
        <taxon>Pterygota</taxon>
        <taxon>Neoptera</taxon>
        <taxon>Endopterygota</taxon>
        <taxon>Coleoptera</taxon>
        <taxon>Polyphaga</taxon>
        <taxon>Scarabaeiformia</taxon>
        <taxon>Scarabaeidae</taxon>
        <taxon>Melolonthinae</taxon>
        <taxon>Holotrichia</taxon>
    </lineage>
</organism>
<gene>
    <name evidence="1" type="ORF">MML48_9g00016185</name>
</gene>
<dbReference type="EMBL" id="CM043023">
    <property type="protein sequence ID" value="KAI4454568.1"/>
    <property type="molecule type" value="Genomic_DNA"/>
</dbReference>